<keyword evidence="2" id="KW-0472">Membrane</keyword>
<keyword evidence="2" id="KW-1133">Transmembrane helix</keyword>
<name>A0A089M9K5_9BACL</name>
<dbReference type="AlphaFoldDB" id="A0A089M9K5"/>
<dbReference type="InterPro" id="IPR055338">
    <property type="entry name" value="YqfX-like"/>
</dbReference>
<proteinExistence type="predicted"/>
<feature type="transmembrane region" description="Helical" evidence="2">
    <location>
        <begin position="74"/>
        <end position="104"/>
    </location>
</feature>
<feature type="compositionally biased region" description="Polar residues" evidence="1">
    <location>
        <begin position="54"/>
        <end position="69"/>
    </location>
</feature>
<dbReference type="PANTHER" id="PTHR40040:SF1">
    <property type="entry name" value="MEMBRANE PROTEIN"/>
    <property type="match status" value="1"/>
</dbReference>
<dbReference type="EMBL" id="CP009287">
    <property type="protein sequence ID" value="AIQ70481.1"/>
    <property type="molecule type" value="Genomic_DNA"/>
</dbReference>
<dbReference type="Proteomes" id="UP000029500">
    <property type="component" value="Chromosome"/>
</dbReference>
<evidence type="ECO:0008006" key="5">
    <source>
        <dbReference type="Google" id="ProtNLM"/>
    </source>
</evidence>
<gene>
    <name evidence="3" type="ORF">PGRAT_24750</name>
</gene>
<evidence type="ECO:0000256" key="2">
    <source>
        <dbReference type="SAM" id="Phobius"/>
    </source>
</evidence>
<evidence type="ECO:0000313" key="4">
    <source>
        <dbReference type="Proteomes" id="UP000029500"/>
    </source>
</evidence>
<feature type="transmembrane region" description="Helical" evidence="2">
    <location>
        <begin position="110"/>
        <end position="132"/>
    </location>
</feature>
<organism evidence="3 4">
    <name type="scientific">Paenibacillus graminis</name>
    <dbReference type="NCBI Taxonomy" id="189425"/>
    <lineage>
        <taxon>Bacteria</taxon>
        <taxon>Bacillati</taxon>
        <taxon>Bacillota</taxon>
        <taxon>Bacilli</taxon>
        <taxon>Bacillales</taxon>
        <taxon>Paenibacillaceae</taxon>
        <taxon>Paenibacillus</taxon>
    </lineage>
</organism>
<protein>
    <recommendedName>
        <fullName evidence="5">YqfX</fullName>
    </recommendedName>
</protein>
<keyword evidence="2" id="KW-0812">Transmembrane</keyword>
<dbReference type="HOGENOM" id="CLU_129144_0_0_9"/>
<evidence type="ECO:0000313" key="3">
    <source>
        <dbReference type="EMBL" id="AIQ70481.1"/>
    </source>
</evidence>
<reference evidence="3 4" key="1">
    <citation type="submission" date="2014-08" db="EMBL/GenBank/DDBJ databases">
        <title>Comparative genomics of the Paenibacillus odorifer group.</title>
        <authorList>
            <person name="den Bakker H.C."/>
            <person name="Tsai Y.-C."/>
            <person name="Martin N."/>
            <person name="Korlach J."/>
            <person name="Wiedmann M."/>
        </authorList>
    </citation>
    <scope>NUCLEOTIDE SEQUENCE [LARGE SCALE GENOMIC DNA]</scope>
    <source>
        <strain evidence="3 4">DSM 15220</strain>
    </source>
</reference>
<dbReference type="STRING" id="189425.PGRAT_24750"/>
<evidence type="ECO:0000256" key="1">
    <source>
        <dbReference type="SAM" id="MobiDB-lite"/>
    </source>
</evidence>
<dbReference type="eggNOG" id="COG4709">
    <property type="taxonomic scope" value="Bacteria"/>
</dbReference>
<dbReference type="OrthoDB" id="1754157at2"/>
<feature type="region of interest" description="Disordered" evidence="1">
    <location>
        <begin position="49"/>
        <end position="69"/>
    </location>
</feature>
<accession>A0A089M9K5</accession>
<dbReference type="KEGG" id="pgm:PGRAT_24750"/>
<keyword evidence="4" id="KW-1185">Reference proteome</keyword>
<sequence>MDKQSDDSNLDRYQRRKIVLRPRRVDYPRRDKAHNEEYAAEITPLPNHVHRGQINGTEAKTETGSSSESRSIGYIGLGFGVVSLFIWSIILGPIAAVLGYYAYARGQKTAGAWAMGLGIVSTLSYFVMIPFAR</sequence>
<dbReference type="RefSeq" id="WP_025707593.1">
    <property type="nucleotide sequence ID" value="NZ_CP009287.1"/>
</dbReference>
<dbReference type="PANTHER" id="PTHR40040">
    <property type="entry name" value="SMALL HYDROPHOBIC PROTEIN-RELATED"/>
    <property type="match status" value="1"/>
</dbReference>